<keyword evidence="4" id="KW-1185">Reference proteome</keyword>
<organism evidence="3 4">
    <name type="scientific">Nibrella viscosa</name>
    <dbReference type="NCBI Taxonomy" id="1084524"/>
    <lineage>
        <taxon>Bacteria</taxon>
        <taxon>Pseudomonadati</taxon>
        <taxon>Bacteroidota</taxon>
        <taxon>Cytophagia</taxon>
        <taxon>Cytophagales</taxon>
        <taxon>Spirosomataceae</taxon>
        <taxon>Nibrella</taxon>
    </lineage>
</organism>
<feature type="coiled-coil region" evidence="1">
    <location>
        <begin position="497"/>
        <end position="524"/>
    </location>
</feature>
<name>A0ABP8KZJ4_9BACT</name>
<reference evidence="4" key="1">
    <citation type="journal article" date="2019" name="Int. J. Syst. Evol. Microbiol.">
        <title>The Global Catalogue of Microorganisms (GCM) 10K type strain sequencing project: providing services to taxonomists for standard genome sequencing and annotation.</title>
        <authorList>
            <consortium name="The Broad Institute Genomics Platform"/>
            <consortium name="The Broad Institute Genome Sequencing Center for Infectious Disease"/>
            <person name="Wu L."/>
            <person name="Ma J."/>
        </authorList>
    </citation>
    <scope>NUCLEOTIDE SEQUENCE [LARGE SCALE GENOMIC DNA]</scope>
    <source>
        <strain evidence="4">JCM 17925</strain>
    </source>
</reference>
<dbReference type="Proteomes" id="UP001500936">
    <property type="component" value="Unassembled WGS sequence"/>
</dbReference>
<dbReference type="EMBL" id="BAABHB010000019">
    <property type="protein sequence ID" value="GAA4419836.1"/>
    <property type="molecule type" value="Genomic_DNA"/>
</dbReference>
<evidence type="ECO:0000256" key="1">
    <source>
        <dbReference type="SAM" id="Coils"/>
    </source>
</evidence>
<proteinExistence type="predicted"/>
<gene>
    <name evidence="3" type="ORF">GCM10023187_54540</name>
</gene>
<comment type="caution">
    <text evidence="3">The sequence shown here is derived from an EMBL/GenBank/DDBJ whole genome shotgun (WGS) entry which is preliminary data.</text>
</comment>
<protein>
    <submittedName>
        <fullName evidence="3">Uncharacterized protein</fullName>
    </submittedName>
</protein>
<evidence type="ECO:0000313" key="4">
    <source>
        <dbReference type="Proteomes" id="UP001500936"/>
    </source>
</evidence>
<keyword evidence="1" id="KW-0175">Coiled coil</keyword>
<feature type="region of interest" description="Disordered" evidence="2">
    <location>
        <begin position="583"/>
        <end position="608"/>
    </location>
</feature>
<sequence>MDTVRRSDFRARNSNIAINDDCDTTMQTFMLVRRPSPWRIGLFAGPNFAYCGTWDNTFGSNFRDRTLYNGTGFNLTGNVDYLLSQSTRRLRFGLGTAFGYQNYWTRRQYRDELTAQAVQAGIPANQLVFKNRPSEDMFLTVGPMLSWVFARSRRNPSCVSFLEFAIRGGLFRTEAATIAAYVPSQNNRLFRYVNISDRLYHFGGLGSLGVYFPLRNNWHLGVQGQAFYTGLNYLIVNPDNNNPNSLLEYFRRHGGFNVGLGVRKGFVQKKLIPTAPVVCPTCDSIPELQVSLNNVSLAGRTLRQDSLQQNILPVISWRSTTVNPRNETFTARLHYKSDSLAGTPDRIIAESVNTTGTTLAFPTNHVDATGLPLRGFYYVTVHSRQEAKCGACMSEVATTSFALLAPQGCEYRHNYDQLTFKFHLTYDDTFTVFCNCPGQERQPIGTVRGRRRFYNWNSLGLDGLTGSSTTNTITVQLGDTLDYVTTDPTARLTDAAYSAVRATRDELARRIEQAAQNNPALRGKRPRVVFDEIRGSYSIEQTRPCNGETTVAPAQRYNFYYFNRTNDYTLDYLGTNTMTVPAPQLLPQTQLQRRATPQRRTTTPRRRR</sequence>
<feature type="compositionally biased region" description="Low complexity" evidence="2">
    <location>
        <begin position="583"/>
        <end position="601"/>
    </location>
</feature>
<accession>A0ABP8KZJ4</accession>
<evidence type="ECO:0000313" key="3">
    <source>
        <dbReference type="EMBL" id="GAA4419836.1"/>
    </source>
</evidence>
<evidence type="ECO:0000256" key="2">
    <source>
        <dbReference type="SAM" id="MobiDB-lite"/>
    </source>
</evidence>